<reference evidence="2 3" key="1">
    <citation type="journal article" date="2021" name="Microorganisms">
        <title>Bacterial Dimethylsulfoniopropionate Biosynthesis in the East China Sea.</title>
        <authorList>
            <person name="Liu J."/>
            <person name="Zhang Y."/>
            <person name="Liu J."/>
            <person name="Zhong H."/>
            <person name="Williams B.T."/>
            <person name="Zheng Y."/>
            <person name="Curson A.R.J."/>
            <person name="Sun C."/>
            <person name="Sun H."/>
            <person name="Song D."/>
            <person name="Wagner Mackenzie B."/>
            <person name="Bermejo Martinez A."/>
            <person name="Todd J.D."/>
            <person name="Zhang X.H."/>
        </authorList>
    </citation>
    <scope>NUCLEOTIDE SEQUENCE [LARGE SCALE GENOMIC DNA]</scope>
    <source>
        <strain evidence="2 3">ESS08</strain>
    </source>
</reference>
<accession>A0A944CL62</accession>
<evidence type="ECO:0000313" key="2">
    <source>
        <dbReference type="EMBL" id="MBS8264376.1"/>
    </source>
</evidence>
<protein>
    <submittedName>
        <fullName evidence="2">Uncharacterized protein</fullName>
    </submittedName>
</protein>
<dbReference type="AlphaFoldDB" id="A0A944CL62"/>
<feature type="transmembrane region" description="Helical" evidence="1">
    <location>
        <begin position="50"/>
        <end position="68"/>
    </location>
</feature>
<keyword evidence="1" id="KW-1133">Transmembrane helix</keyword>
<dbReference type="Proteomes" id="UP000761411">
    <property type="component" value="Unassembled WGS sequence"/>
</dbReference>
<evidence type="ECO:0000313" key="3">
    <source>
        <dbReference type="Proteomes" id="UP000761411"/>
    </source>
</evidence>
<organism evidence="2 3">
    <name type="scientific">Mesobacillus boroniphilus</name>
    <dbReference type="NCBI Taxonomy" id="308892"/>
    <lineage>
        <taxon>Bacteria</taxon>
        <taxon>Bacillati</taxon>
        <taxon>Bacillota</taxon>
        <taxon>Bacilli</taxon>
        <taxon>Bacillales</taxon>
        <taxon>Bacillaceae</taxon>
        <taxon>Mesobacillus</taxon>
    </lineage>
</organism>
<proteinExistence type="predicted"/>
<keyword evidence="1" id="KW-0472">Membrane</keyword>
<sequence length="303" mass="35321">MRRDSDKNWDLLRSVTPGEEEKNRMRNKIKSSIGTQAGQKEKYRIIEWKNIVLTALFLFISAGLLIQLQKHYQYTERIGQSHTINDLSFKWDLESVYSEKKEGDFAFFEEGNPEQVGMAGFVTDGEKDKIINTRAMNMAKEMDNFPYPTTLYIEHVKMMDVSLRYHFFVEAGQETIHFSFDYPKLEYAEIFQIISSLDFFKPKPYRHDQQLYVTHGYGNLPYPVGLKPVELTGNTEKYVWEQGSHSQNYSDYLDKIKSTGGWKQINDGGSSHTFESNDGLEIVNISIIGQEIIYIYSYPNREE</sequence>
<keyword evidence="1" id="KW-0812">Transmembrane</keyword>
<name>A0A944CL62_9BACI</name>
<keyword evidence="3" id="KW-1185">Reference proteome</keyword>
<comment type="caution">
    <text evidence="2">The sequence shown here is derived from an EMBL/GenBank/DDBJ whole genome shotgun (WGS) entry which is preliminary data.</text>
</comment>
<evidence type="ECO:0000256" key="1">
    <source>
        <dbReference type="SAM" id="Phobius"/>
    </source>
</evidence>
<dbReference type="EMBL" id="QTKX01000001">
    <property type="protein sequence ID" value="MBS8264376.1"/>
    <property type="molecule type" value="Genomic_DNA"/>
</dbReference>
<gene>
    <name evidence="2" type="ORF">DYI25_08005</name>
</gene>